<protein>
    <submittedName>
        <fullName evidence="3">Uncharacterized protein</fullName>
    </submittedName>
</protein>
<accession>A0ABQ9NFY5</accession>
<organism evidence="3 4">
    <name type="scientific">Coniosporium apollinis</name>
    <dbReference type="NCBI Taxonomy" id="61459"/>
    <lineage>
        <taxon>Eukaryota</taxon>
        <taxon>Fungi</taxon>
        <taxon>Dikarya</taxon>
        <taxon>Ascomycota</taxon>
        <taxon>Pezizomycotina</taxon>
        <taxon>Dothideomycetes</taxon>
        <taxon>Dothideomycetes incertae sedis</taxon>
        <taxon>Coniosporium</taxon>
    </lineage>
</organism>
<name>A0ABQ9NFY5_9PEZI</name>
<keyword evidence="4" id="KW-1185">Reference proteome</keyword>
<feature type="region of interest" description="Disordered" evidence="2">
    <location>
        <begin position="443"/>
        <end position="462"/>
    </location>
</feature>
<comment type="caution">
    <text evidence="3">The sequence shown here is derived from an EMBL/GenBank/DDBJ whole genome shotgun (WGS) entry which is preliminary data.</text>
</comment>
<feature type="compositionally biased region" description="Basic and acidic residues" evidence="2">
    <location>
        <begin position="443"/>
        <end position="452"/>
    </location>
</feature>
<dbReference type="Proteomes" id="UP001172684">
    <property type="component" value="Unassembled WGS sequence"/>
</dbReference>
<gene>
    <name evidence="3" type="ORF">H2201_008841</name>
</gene>
<evidence type="ECO:0000256" key="1">
    <source>
        <dbReference type="SAM" id="Coils"/>
    </source>
</evidence>
<reference evidence="3" key="1">
    <citation type="submission" date="2022-10" db="EMBL/GenBank/DDBJ databases">
        <title>Culturing micro-colonial fungi from biological soil crusts in the Mojave desert and describing Neophaeococcomyces mojavensis, and introducing the new genera and species Taxawa tesnikishii.</title>
        <authorList>
            <person name="Kurbessoian T."/>
            <person name="Stajich J.E."/>
        </authorList>
    </citation>
    <scope>NUCLEOTIDE SEQUENCE</scope>
    <source>
        <strain evidence="3">TK_1</strain>
    </source>
</reference>
<sequence>MPIPGAAQHNHPNRYLSYGPELPDVLEINQEAMQEDLRGMSISGPGLLQDERGCAGSFGSFNSQSFLPLLPLGPSHTASVNPLLVNQRGFSMMVAGSQQPIGPDQLPPIPLTRALSIGSNALQRALAAMVSFPLAEVGDLGWCPPPGTLNSFLRSMYYKISDQELDVPLILDFGPPMSIRVRVVSVASSDMRQLFYEHVVYQWPPHGRADAEMTTCCHTVFPAVLSNPLGMYQLLNRHLSLLVDRHFPQFPYYSSPFRILKEVYVLFRRMNKAEPARARILQQALQLLVLVHIARDPKVELLDANAQRILSSGLPGGTEVLFAPLISANAVNENLRGIARPSRVVPMYSTTIDWDSQATIVPSPHQVAARNALTPQFLGDDYDASLWDSDIWSIADDDTFLDDTDMSVLAPAYAAVAPGFYWSSNFDYPKLGWWISTNNSKFDTETQEHPETSNDPSNDGPKAFTGSGIDIVAITSLIFVPLDKYLETGGRASDAYAKLNEEVEQLRATIEALRASNECRDQEMLEALFPPARVKMLRMLLELVATLMRRQQNKPFWYVRKLSKG</sequence>
<evidence type="ECO:0000313" key="3">
    <source>
        <dbReference type="EMBL" id="KAJ9655264.1"/>
    </source>
</evidence>
<dbReference type="EMBL" id="JAPDRL010000182">
    <property type="protein sequence ID" value="KAJ9655264.1"/>
    <property type="molecule type" value="Genomic_DNA"/>
</dbReference>
<feature type="coiled-coil region" evidence="1">
    <location>
        <begin position="496"/>
        <end position="523"/>
    </location>
</feature>
<proteinExistence type="predicted"/>
<keyword evidence="1" id="KW-0175">Coiled coil</keyword>
<evidence type="ECO:0000256" key="2">
    <source>
        <dbReference type="SAM" id="MobiDB-lite"/>
    </source>
</evidence>
<evidence type="ECO:0000313" key="4">
    <source>
        <dbReference type="Proteomes" id="UP001172684"/>
    </source>
</evidence>